<evidence type="ECO:0000256" key="4">
    <source>
        <dbReference type="ARBA" id="ARBA00023157"/>
    </source>
</evidence>
<dbReference type="InterPro" id="IPR009030">
    <property type="entry name" value="Growth_fac_rcpt_cys_sf"/>
</dbReference>
<evidence type="ECO:0000313" key="7">
    <source>
        <dbReference type="EMBL" id="CBY34185.1"/>
    </source>
</evidence>
<gene>
    <name evidence="7" type="ORF">GSOID_T00024198001</name>
</gene>
<dbReference type="GO" id="GO:0005509">
    <property type="term" value="F:calcium ion binding"/>
    <property type="evidence" value="ECO:0007669"/>
    <property type="project" value="InterPro"/>
</dbReference>
<accession>E4YFB6</accession>
<protein>
    <recommendedName>
        <fullName evidence="6">EGF-like domain-containing protein</fullName>
    </recommendedName>
</protein>
<dbReference type="InterPro" id="IPR018097">
    <property type="entry name" value="EGF_Ca-bd_CS"/>
</dbReference>
<evidence type="ECO:0000256" key="5">
    <source>
        <dbReference type="PROSITE-ProRule" id="PRU00076"/>
    </source>
</evidence>
<evidence type="ECO:0000259" key="6">
    <source>
        <dbReference type="PROSITE" id="PS50026"/>
    </source>
</evidence>
<dbReference type="PANTHER" id="PTHR24050:SF28">
    <property type="entry name" value="UROMODULIN-LIKE"/>
    <property type="match status" value="1"/>
</dbReference>
<dbReference type="SMART" id="SM00179">
    <property type="entry name" value="EGF_CA"/>
    <property type="match status" value="4"/>
</dbReference>
<sequence length="277" mass="31535">MQKADCKEYNQPNTIEYPGSLLRATQIEVHYRSRDILCLEQLTIQEGTYRIDLIQDWDLNAFVPKHGWSSKTGRKASLWSNSCSPEASKWLTRNQHFKENCHSHLFMQHRRRDYQRCTNNYIRSRCGLNSDCADTIKGPKCLCHAGYKWSDRSQSCEDVDECAAPISPCKGNSKCHNTKGSFFCECPAGLEGEYCHLDINECRRGNQVCDGKTSTCANSYGSYTCTCKDRCYDIDECEEGSDSCWGGAICLNLFGTHTCKCPGKVFHVLKALLRVFY</sequence>
<dbReference type="InterPro" id="IPR000152">
    <property type="entry name" value="EGF-type_Asp/Asn_hydroxyl_site"/>
</dbReference>
<dbReference type="PROSITE" id="PS00022">
    <property type="entry name" value="EGF_1"/>
    <property type="match status" value="1"/>
</dbReference>
<dbReference type="PANTHER" id="PTHR24050">
    <property type="entry name" value="PA14 DOMAIN-CONTAINING PROTEIN"/>
    <property type="match status" value="1"/>
</dbReference>
<evidence type="ECO:0000256" key="3">
    <source>
        <dbReference type="ARBA" id="ARBA00022737"/>
    </source>
</evidence>
<dbReference type="PROSITE" id="PS01187">
    <property type="entry name" value="EGF_CA"/>
    <property type="match status" value="1"/>
</dbReference>
<dbReference type="Gene3D" id="2.10.25.10">
    <property type="entry name" value="Laminin"/>
    <property type="match status" value="4"/>
</dbReference>
<dbReference type="InterPro" id="IPR001881">
    <property type="entry name" value="EGF-like_Ca-bd_dom"/>
</dbReference>
<dbReference type="PROSITE" id="PS50026">
    <property type="entry name" value="EGF_3"/>
    <property type="match status" value="2"/>
</dbReference>
<name>E4YFB6_OIKDI</name>
<dbReference type="SMART" id="SM00181">
    <property type="entry name" value="EGF"/>
    <property type="match status" value="3"/>
</dbReference>
<dbReference type="Pfam" id="PF07645">
    <property type="entry name" value="EGF_CA"/>
    <property type="match status" value="3"/>
</dbReference>
<dbReference type="InterPro" id="IPR049883">
    <property type="entry name" value="NOTCH1_EGF-like"/>
</dbReference>
<dbReference type="PROSITE" id="PS00010">
    <property type="entry name" value="ASX_HYDROXYL"/>
    <property type="match status" value="1"/>
</dbReference>
<evidence type="ECO:0000256" key="1">
    <source>
        <dbReference type="ARBA" id="ARBA00022536"/>
    </source>
</evidence>
<dbReference type="Proteomes" id="UP000011014">
    <property type="component" value="Unassembled WGS sequence"/>
</dbReference>
<feature type="domain" description="EGF-like" evidence="6">
    <location>
        <begin position="158"/>
        <end position="196"/>
    </location>
</feature>
<proteinExistence type="predicted"/>
<reference evidence="7" key="1">
    <citation type="journal article" date="2010" name="Science">
        <title>Plasticity of animal genome architecture unmasked by rapid evolution of a pelagic tunicate.</title>
        <authorList>
            <person name="Denoeud F."/>
            <person name="Henriet S."/>
            <person name="Mungpakdee S."/>
            <person name="Aury J.M."/>
            <person name="Da Silva C."/>
            <person name="Brinkmann H."/>
            <person name="Mikhaleva J."/>
            <person name="Olsen L.C."/>
            <person name="Jubin C."/>
            <person name="Canestro C."/>
            <person name="Bouquet J.M."/>
            <person name="Danks G."/>
            <person name="Poulain J."/>
            <person name="Campsteijn C."/>
            <person name="Adamski M."/>
            <person name="Cross I."/>
            <person name="Yadetie F."/>
            <person name="Muffato M."/>
            <person name="Louis A."/>
            <person name="Butcher S."/>
            <person name="Tsagkogeorga G."/>
            <person name="Konrad A."/>
            <person name="Singh S."/>
            <person name="Jensen M.F."/>
            <person name="Cong E.H."/>
            <person name="Eikeseth-Otteraa H."/>
            <person name="Noel B."/>
            <person name="Anthouard V."/>
            <person name="Porcel B.M."/>
            <person name="Kachouri-Lafond R."/>
            <person name="Nishino A."/>
            <person name="Ugolini M."/>
            <person name="Chourrout P."/>
            <person name="Nishida H."/>
            <person name="Aasland R."/>
            <person name="Huzurbazar S."/>
            <person name="Westhof E."/>
            <person name="Delsuc F."/>
            <person name="Lehrach H."/>
            <person name="Reinhardt R."/>
            <person name="Weissenbach J."/>
            <person name="Roy S.W."/>
            <person name="Artiguenave F."/>
            <person name="Postlethwait J.H."/>
            <person name="Manak J.R."/>
            <person name="Thompson E.M."/>
            <person name="Jaillon O."/>
            <person name="Du Pasquier L."/>
            <person name="Boudinot P."/>
            <person name="Liberles D.A."/>
            <person name="Volff J.N."/>
            <person name="Philippe H."/>
            <person name="Lenhard B."/>
            <person name="Roest Crollius H."/>
            <person name="Wincker P."/>
            <person name="Chourrout D."/>
        </authorList>
    </citation>
    <scope>NUCLEOTIDE SEQUENCE [LARGE SCALE GENOMIC DNA]</scope>
</reference>
<dbReference type="PROSITE" id="PS01186">
    <property type="entry name" value="EGF_2"/>
    <property type="match status" value="1"/>
</dbReference>
<dbReference type="AlphaFoldDB" id="E4YFB6"/>
<evidence type="ECO:0000256" key="2">
    <source>
        <dbReference type="ARBA" id="ARBA00022729"/>
    </source>
</evidence>
<dbReference type="InterPro" id="IPR052235">
    <property type="entry name" value="Nephronectin_domain"/>
</dbReference>
<organism evidence="7">
    <name type="scientific">Oikopleura dioica</name>
    <name type="common">Tunicate</name>
    <dbReference type="NCBI Taxonomy" id="34765"/>
    <lineage>
        <taxon>Eukaryota</taxon>
        <taxon>Metazoa</taxon>
        <taxon>Chordata</taxon>
        <taxon>Tunicata</taxon>
        <taxon>Appendicularia</taxon>
        <taxon>Copelata</taxon>
        <taxon>Oikopleuridae</taxon>
        <taxon>Oikopleura</taxon>
    </lineage>
</organism>
<keyword evidence="4 5" id="KW-1015">Disulfide bond</keyword>
<keyword evidence="2" id="KW-0732">Signal</keyword>
<dbReference type="InterPro" id="IPR000742">
    <property type="entry name" value="EGF"/>
</dbReference>
<dbReference type="SUPFAM" id="SSF57184">
    <property type="entry name" value="Growth factor receptor domain"/>
    <property type="match status" value="1"/>
</dbReference>
<dbReference type="SUPFAM" id="SSF57196">
    <property type="entry name" value="EGF/Laminin"/>
    <property type="match status" value="2"/>
</dbReference>
<dbReference type="EMBL" id="FN654484">
    <property type="protein sequence ID" value="CBY34185.1"/>
    <property type="molecule type" value="Genomic_DNA"/>
</dbReference>
<comment type="caution">
    <text evidence="5">Lacks conserved residue(s) required for the propagation of feature annotation.</text>
</comment>
<dbReference type="FunFam" id="2.10.25.10:FF:000038">
    <property type="entry name" value="Fibrillin 2"/>
    <property type="match status" value="1"/>
</dbReference>
<feature type="domain" description="EGF-like" evidence="6">
    <location>
        <begin position="233"/>
        <end position="272"/>
    </location>
</feature>
<dbReference type="CDD" id="cd00054">
    <property type="entry name" value="EGF_CA"/>
    <property type="match status" value="2"/>
</dbReference>
<keyword evidence="1 5" id="KW-0245">EGF-like domain</keyword>
<feature type="disulfide bond" evidence="5">
    <location>
        <begin position="186"/>
        <end position="195"/>
    </location>
</feature>
<keyword evidence="3" id="KW-0677">Repeat</keyword>